<dbReference type="CDD" id="cd06127">
    <property type="entry name" value="DEDDh"/>
    <property type="match status" value="1"/>
</dbReference>
<evidence type="ECO:0000256" key="1">
    <source>
        <dbReference type="ARBA" id="ARBA00022722"/>
    </source>
</evidence>
<dbReference type="InterPro" id="IPR036397">
    <property type="entry name" value="RNaseH_sf"/>
</dbReference>
<keyword evidence="6" id="KW-1185">Reference proteome</keyword>
<dbReference type="PANTHER" id="PTHR30231:SF4">
    <property type="entry name" value="PROTEIN NEN2"/>
    <property type="match status" value="1"/>
</dbReference>
<name>A0A1H4EVN9_9GAMM</name>
<evidence type="ECO:0000313" key="5">
    <source>
        <dbReference type="EMBL" id="SEA89051.1"/>
    </source>
</evidence>
<dbReference type="NCBIfam" id="NF006602">
    <property type="entry name" value="PRK09146.1"/>
    <property type="match status" value="1"/>
</dbReference>
<dbReference type="GO" id="GO:0003676">
    <property type="term" value="F:nucleic acid binding"/>
    <property type="evidence" value="ECO:0007669"/>
    <property type="project" value="InterPro"/>
</dbReference>
<dbReference type="Gene3D" id="3.30.420.10">
    <property type="entry name" value="Ribonuclease H-like superfamily/Ribonuclease H"/>
    <property type="match status" value="1"/>
</dbReference>
<keyword evidence="2" id="KW-0378">Hydrolase</keyword>
<dbReference type="EMBL" id="FNRJ01000009">
    <property type="protein sequence ID" value="SEA89051.1"/>
    <property type="molecule type" value="Genomic_DNA"/>
</dbReference>
<proteinExistence type="predicted"/>
<dbReference type="Proteomes" id="UP000242469">
    <property type="component" value="Unassembled WGS sequence"/>
</dbReference>
<dbReference type="OrthoDB" id="5497329at2"/>
<dbReference type="GO" id="GO:0006259">
    <property type="term" value="P:DNA metabolic process"/>
    <property type="evidence" value="ECO:0007669"/>
    <property type="project" value="UniProtKB-ARBA"/>
</dbReference>
<keyword evidence="3" id="KW-0269">Exonuclease</keyword>
<dbReference type="STRING" id="1122198.SAMN02745729_10999"/>
<dbReference type="PANTHER" id="PTHR30231">
    <property type="entry name" value="DNA POLYMERASE III SUBUNIT EPSILON"/>
    <property type="match status" value="1"/>
</dbReference>
<gene>
    <name evidence="5" type="ORF">SAMN02745729_10999</name>
</gene>
<accession>A0A1H4EVN9</accession>
<sequence>MFYLDRNALQEEPARDAQDLQVSDWSARFAELARQARYPALKDFYQAGAVTPDTPLKDVPLVAIDFETTGLDPRKGGIVSIGLMPMSLSRIHCAGARHWVVKPRARLSTESVVVHGITHSEIAAAPDLSQILDQLLEQLRGRVGVVHHRGIERSFLNAALQARIGEGIEFPVIDTMELEARLHRRRPLSLWDRLRGRRPVSIRLAQSRERYHLPHYRPHHALTDALACAELLQAQVADRFSVDTPVGELWC</sequence>
<dbReference type="InterPro" id="IPR013520">
    <property type="entry name" value="Ribonucl_H"/>
</dbReference>
<protein>
    <submittedName>
        <fullName evidence="5">DNA polymerase-3 subunit epsilon</fullName>
    </submittedName>
</protein>
<dbReference type="InterPro" id="IPR012337">
    <property type="entry name" value="RNaseH-like_sf"/>
</dbReference>
<evidence type="ECO:0000256" key="3">
    <source>
        <dbReference type="ARBA" id="ARBA00022839"/>
    </source>
</evidence>
<dbReference type="RefSeq" id="WP_091826859.1">
    <property type="nucleotide sequence ID" value="NZ_FNRJ01000009.1"/>
</dbReference>
<reference evidence="6" key="1">
    <citation type="submission" date="2016-10" db="EMBL/GenBank/DDBJ databases">
        <authorList>
            <person name="Varghese N."/>
            <person name="Submissions S."/>
        </authorList>
    </citation>
    <scope>NUCLEOTIDE SEQUENCE [LARGE SCALE GENOMIC DNA]</scope>
    <source>
        <strain evidence="6">DSM 11526</strain>
    </source>
</reference>
<dbReference type="GO" id="GO:0005829">
    <property type="term" value="C:cytosol"/>
    <property type="evidence" value="ECO:0007669"/>
    <property type="project" value="TreeGrafter"/>
</dbReference>
<evidence type="ECO:0000313" key="6">
    <source>
        <dbReference type="Proteomes" id="UP000242469"/>
    </source>
</evidence>
<dbReference type="GO" id="GO:0008408">
    <property type="term" value="F:3'-5' exonuclease activity"/>
    <property type="evidence" value="ECO:0007669"/>
    <property type="project" value="TreeGrafter"/>
</dbReference>
<dbReference type="Pfam" id="PF00929">
    <property type="entry name" value="RNase_T"/>
    <property type="match status" value="1"/>
</dbReference>
<dbReference type="SMART" id="SM00479">
    <property type="entry name" value="EXOIII"/>
    <property type="match status" value="1"/>
</dbReference>
<organism evidence="5 6">
    <name type="scientific">Marinobacterium iners DSM 11526</name>
    <dbReference type="NCBI Taxonomy" id="1122198"/>
    <lineage>
        <taxon>Bacteria</taxon>
        <taxon>Pseudomonadati</taxon>
        <taxon>Pseudomonadota</taxon>
        <taxon>Gammaproteobacteria</taxon>
        <taxon>Oceanospirillales</taxon>
        <taxon>Oceanospirillaceae</taxon>
        <taxon>Marinobacterium</taxon>
    </lineage>
</organism>
<keyword evidence="1" id="KW-0540">Nuclease</keyword>
<dbReference type="SUPFAM" id="SSF53098">
    <property type="entry name" value="Ribonuclease H-like"/>
    <property type="match status" value="1"/>
</dbReference>
<feature type="domain" description="Exonuclease" evidence="4">
    <location>
        <begin position="60"/>
        <end position="241"/>
    </location>
</feature>
<evidence type="ECO:0000256" key="2">
    <source>
        <dbReference type="ARBA" id="ARBA00022801"/>
    </source>
</evidence>
<dbReference type="AlphaFoldDB" id="A0A1H4EVN9"/>
<evidence type="ECO:0000259" key="4">
    <source>
        <dbReference type="SMART" id="SM00479"/>
    </source>
</evidence>